<feature type="transmembrane region" description="Helical" evidence="5">
    <location>
        <begin position="88"/>
        <end position="107"/>
    </location>
</feature>
<keyword evidence="3 5" id="KW-1133">Transmembrane helix</keyword>
<gene>
    <name evidence="7" type="primary">pcaK_8</name>
    <name evidence="7" type="ORF">LMG26411_02664</name>
</gene>
<dbReference type="PANTHER" id="PTHR23508">
    <property type="entry name" value="CARBOXYLIC ACID TRANSPORTER PROTEIN HOMOLOG"/>
    <property type="match status" value="1"/>
</dbReference>
<evidence type="ECO:0000313" key="8">
    <source>
        <dbReference type="Proteomes" id="UP000672657"/>
    </source>
</evidence>
<feature type="transmembrane region" description="Helical" evidence="5">
    <location>
        <begin position="21"/>
        <end position="44"/>
    </location>
</feature>
<dbReference type="RefSeq" id="WP_211953734.1">
    <property type="nucleotide sequence ID" value="NZ_CAJPVI010000014.1"/>
</dbReference>
<dbReference type="Gene3D" id="1.20.1250.20">
    <property type="entry name" value="MFS general substrate transporter like domains"/>
    <property type="match status" value="1"/>
</dbReference>
<dbReference type="Proteomes" id="UP000672657">
    <property type="component" value="Unassembled WGS sequence"/>
</dbReference>
<keyword evidence="4 5" id="KW-0472">Membrane</keyword>
<evidence type="ECO:0000256" key="5">
    <source>
        <dbReference type="SAM" id="Phobius"/>
    </source>
</evidence>
<keyword evidence="2 5" id="KW-0812">Transmembrane</keyword>
<feature type="transmembrane region" description="Helical" evidence="5">
    <location>
        <begin position="56"/>
        <end position="76"/>
    </location>
</feature>
<feature type="transmembrane region" description="Helical" evidence="5">
    <location>
        <begin position="344"/>
        <end position="366"/>
    </location>
</feature>
<name>A0ABM8TGJ2_9BURK</name>
<evidence type="ECO:0000256" key="3">
    <source>
        <dbReference type="ARBA" id="ARBA00022989"/>
    </source>
</evidence>
<protein>
    <submittedName>
        <fullName evidence="7">4-hydroxybenzoate transporter PcaK</fullName>
    </submittedName>
</protein>
<dbReference type="PANTHER" id="PTHR23508:SF10">
    <property type="entry name" value="CARBOXYLIC ACID TRANSPORTER PROTEIN HOMOLOG"/>
    <property type="match status" value="1"/>
</dbReference>
<comment type="subcellular location">
    <subcellularLocation>
        <location evidence="1">Membrane</location>
        <topology evidence="1">Multi-pass membrane protein</topology>
    </subcellularLocation>
</comment>
<evidence type="ECO:0000259" key="6">
    <source>
        <dbReference type="PROSITE" id="PS50850"/>
    </source>
</evidence>
<accession>A0ABM8TGJ2</accession>
<evidence type="ECO:0000256" key="2">
    <source>
        <dbReference type="ARBA" id="ARBA00022692"/>
    </source>
</evidence>
<dbReference type="EMBL" id="CAJPVI010000014">
    <property type="protein sequence ID" value="CAG2145008.1"/>
    <property type="molecule type" value="Genomic_DNA"/>
</dbReference>
<feature type="transmembrane region" description="Helical" evidence="5">
    <location>
        <begin position="378"/>
        <end position="405"/>
    </location>
</feature>
<sequence length="439" mass="46577">MRQIDLRAFTDDARLGRFHAVLLFWCAFVTIVDGYDLALTGVALPSIMKDMGVSPTSAGFMVSSAFFGMMFGAISLGTLADRIGRRKAFALCILLFSGFTAAAGLASDPLTFSAMRFLAGVGIGGVTPVVAAHVTEFSPRRLRTTLVTLMFTGFSIGGMVAALTGKGLLERHGWQSVYFAACLPLLSIPFILRWLPESMPFLLRRGDTGAIRDMVMRIQPGLDLRPDDKFVVGTAETGSGAHLSKLFSEGRSYSTLMFWVSSFMCLFMVYGLSSWLTKLMASAGHSLGSALTFVLVLNLGALIGAILGGWLADRWHIKHVLMGMYLVAGASIVLLGYLPSSALAYVLVAIAGGSTIGTQIVGYAYAGQFYPMSVRSTGIGWASGVGRGGAILAPIVIGTLVSMALPLEHNFIAMAIPAVIATIAVATINHRRAASVLHA</sequence>
<dbReference type="Pfam" id="PF07690">
    <property type="entry name" value="MFS_1"/>
    <property type="match status" value="1"/>
</dbReference>
<proteinExistence type="predicted"/>
<evidence type="ECO:0000256" key="4">
    <source>
        <dbReference type="ARBA" id="ARBA00023136"/>
    </source>
</evidence>
<dbReference type="InterPro" id="IPR020846">
    <property type="entry name" value="MFS_dom"/>
</dbReference>
<feature type="transmembrane region" description="Helical" evidence="5">
    <location>
        <begin position="411"/>
        <end position="428"/>
    </location>
</feature>
<reference evidence="7 8" key="1">
    <citation type="submission" date="2021-03" db="EMBL/GenBank/DDBJ databases">
        <authorList>
            <person name="Peeters C."/>
        </authorList>
    </citation>
    <scope>NUCLEOTIDE SEQUENCE [LARGE SCALE GENOMIC DNA]</scope>
    <source>
        <strain evidence="7 8">LMG 26411</strain>
    </source>
</reference>
<evidence type="ECO:0000256" key="1">
    <source>
        <dbReference type="ARBA" id="ARBA00004141"/>
    </source>
</evidence>
<dbReference type="SUPFAM" id="SSF103473">
    <property type="entry name" value="MFS general substrate transporter"/>
    <property type="match status" value="1"/>
</dbReference>
<organism evidence="7 8">
    <name type="scientific">Cupriavidus numazuensis</name>
    <dbReference type="NCBI Taxonomy" id="221992"/>
    <lineage>
        <taxon>Bacteria</taxon>
        <taxon>Pseudomonadati</taxon>
        <taxon>Pseudomonadota</taxon>
        <taxon>Betaproteobacteria</taxon>
        <taxon>Burkholderiales</taxon>
        <taxon>Burkholderiaceae</taxon>
        <taxon>Cupriavidus</taxon>
    </lineage>
</organism>
<evidence type="ECO:0000313" key="7">
    <source>
        <dbReference type="EMBL" id="CAG2145008.1"/>
    </source>
</evidence>
<feature type="transmembrane region" description="Helical" evidence="5">
    <location>
        <begin position="288"/>
        <end position="312"/>
    </location>
</feature>
<feature type="transmembrane region" description="Helical" evidence="5">
    <location>
        <begin position="177"/>
        <end position="195"/>
    </location>
</feature>
<dbReference type="CDD" id="cd17365">
    <property type="entry name" value="MFS_PcaK_like"/>
    <property type="match status" value="1"/>
</dbReference>
<feature type="transmembrane region" description="Helical" evidence="5">
    <location>
        <begin position="319"/>
        <end position="338"/>
    </location>
</feature>
<comment type="caution">
    <text evidence="7">The sequence shown here is derived from an EMBL/GenBank/DDBJ whole genome shotgun (WGS) entry which is preliminary data.</text>
</comment>
<dbReference type="InterPro" id="IPR036259">
    <property type="entry name" value="MFS_trans_sf"/>
</dbReference>
<feature type="transmembrane region" description="Helical" evidence="5">
    <location>
        <begin position="113"/>
        <end position="134"/>
    </location>
</feature>
<dbReference type="InterPro" id="IPR011701">
    <property type="entry name" value="MFS"/>
</dbReference>
<feature type="transmembrane region" description="Helical" evidence="5">
    <location>
        <begin position="146"/>
        <end position="165"/>
    </location>
</feature>
<dbReference type="PROSITE" id="PS50850">
    <property type="entry name" value="MFS"/>
    <property type="match status" value="1"/>
</dbReference>
<feature type="transmembrane region" description="Helical" evidence="5">
    <location>
        <begin position="256"/>
        <end position="276"/>
    </location>
</feature>
<keyword evidence="8" id="KW-1185">Reference proteome</keyword>
<feature type="domain" description="Major facilitator superfamily (MFS) profile" evidence="6">
    <location>
        <begin position="22"/>
        <end position="433"/>
    </location>
</feature>